<dbReference type="SUPFAM" id="SSF58104">
    <property type="entry name" value="Methyl-accepting chemotaxis protein (MCP) signaling domain"/>
    <property type="match status" value="1"/>
</dbReference>
<dbReference type="PROSITE" id="PS50885">
    <property type="entry name" value="HAMP"/>
    <property type="match status" value="1"/>
</dbReference>
<dbReference type="AlphaFoldDB" id="A0AB72U9H3"/>
<dbReference type="Pfam" id="PF00015">
    <property type="entry name" value="MCPsignal"/>
    <property type="match status" value="1"/>
</dbReference>
<feature type="transmembrane region" description="Helical" evidence="6">
    <location>
        <begin position="325"/>
        <end position="351"/>
    </location>
</feature>
<dbReference type="InterPro" id="IPR004089">
    <property type="entry name" value="MCPsignal_dom"/>
</dbReference>
<dbReference type="InterPro" id="IPR004090">
    <property type="entry name" value="Chemotax_Me-accpt_rcpt"/>
</dbReference>
<dbReference type="PROSITE" id="PS50192">
    <property type="entry name" value="T_SNARE"/>
    <property type="match status" value="1"/>
</dbReference>
<evidence type="ECO:0000256" key="4">
    <source>
        <dbReference type="ARBA" id="ARBA00029447"/>
    </source>
</evidence>
<dbReference type="CDD" id="cd12913">
    <property type="entry name" value="PDC1_MCP_like"/>
    <property type="match status" value="1"/>
</dbReference>
<sequence length="699" mass="72903">MKGFLNLSVKVQLLISMAALAFSAVAVVLLVTQSSSFDAIHKVSVEQAREQAYRYANSVSEELNIPAEAVRSTASALKGMVAAGKPDREVAGEIISELLRQHPGIVGSGTVWEPNAFDGADSSNANVAGSDDAGRFVPYFYRDASGKIAFEPLIGFETPGDGDWWLVPRDERRETIVEPYVYPVNNVDVLMTTISAPVFEGEPGSKVIGGVTVDLALETLQGIIDQIALPESGMATLISEGGYVVAHSAKDRVGQNISDIDPALAPVLESIGKGEAFGREMKLGADSASYYVTFTPISIGKTGTNWALGTAIPMKAILAEANNQLYIALVVAAVAVLAVAIIAFWLGGALGRPVLRMTERMNALAQNDVDVEIPYTDRSNEFGRMAQAVAVFRENAVRVRNAEAEKLKADHVAEERRRAQLNELADSFESSVGGVVGSVSNAADRLSSSSGVMNQIAVDTRSQAAAVNAAAEEASNNVQTVASATEELSASIREISSQVAQSNEIAGNAVEEANRTNQLIGGLADAAEKIGDVVTLIQDIASQTNLLALNATIEAARAGDAGKGFAVVANEVKNLASQTARATDDISGQIGGIQGATRDAVEAIGGITETIGRISEIASTIAAAVEQQGAATEEIARNVGQAAQGTTEVTSTIGQVTASTGKVGESASDVASAAEELTGQAASLRQQVEQFLRDIRAGV</sequence>
<dbReference type="KEGG" id="txi:TH3_03550"/>
<feature type="signal peptide" evidence="7">
    <location>
        <begin position="1"/>
        <end position="21"/>
    </location>
</feature>
<keyword evidence="2" id="KW-1003">Cell membrane</keyword>
<dbReference type="GeneID" id="31926410"/>
<feature type="domain" description="HAMP" evidence="10">
    <location>
        <begin position="348"/>
        <end position="401"/>
    </location>
</feature>
<evidence type="ECO:0000256" key="3">
    <source>
        <dbReference type="ARBA" id="ARBA00023224"/>
    </source>
</evidence>
<evidence type="ECO:0000256" key="2">
    <source>
        <dbReference type="ARBA" id="ARBA00022519"/>
    </source>
</evidence>
<keyword evidence="2" id="KW-0997">Cell inner membrane</keyword>
<dbReference type="RefSeq" id="WP_007091301.1">
    <property type="nucleotide sequence ID" value="NZ_CP004388.1"/>
</dbReference>
<dbReference type="PANTHER" id="PTHR32089:SF112">
    <property type="entry name" value="LYSOZYME-LIKE PROTEIN-RELATED"/>
    <property type="match status" value="1"/>
</dbReference>
<feature type="domain" description="Methyl-accepting transducer" evidence="8">
    <location>
        <begin position="435"/>
        <end position="678"/>
    </location>
</feature>
<evidence type="ECO:0000259" key="8">
    <source>
        <dbReference type="PROSITE" id="PS50111"/>
    </source>
</evidence>
<evidence type="ECO:0000256" key="5">
    <source>
        <dbReference type="PROSITE-ProRule" id="PRU00284"/>
    </source>
</evidence>
<dbReference type="Pfam" id="PF22673">
    <property type="entry name" value="MCP-like_PDC_1"/>
    <property type="match status" value="1"/>
</dbReference>
<protein>
    <submittedName>
        <fullName evidence="11">Methyl-accepting chemotaxis protein, putative</fullName>
    </submittedName>
</protein>
<dbReference type="InterPro" id="IPR003660">
    <property type="entry name" value="HAMP_dom"/>
</dbReference>
<dbReference type="GO" id="GO:0005886">
    <property type="term" value="C:plasma membrane"/>
    <property type="evidence" value="ECO:0007669"/>
    <property type="project" value="UniProtKB-SubCell"/>
</dbReference>
<proteinExistence type="inferred from homology"/>
<dbReference type="SMART" id="SM00304">
    <property type="entry name" value="HAMP"/>
    <property type="match status" value="1"/>
</dbReference>
<dbReference type="Gene3D" id="3.30.450.20">
    <property type="entry name" value="PAS domain"/>
    <property type="match status" value="2"/>
</dbReference>
<dbReference type="CDD" id="cd06225">
    <property type="entry name" value="HAMP"/>
    <property type="match status" value="1"/>
</dbReference>
<reference evidence="11 12" key="1">
    <citation type="journal article" date="2012" name="J. Bacteriol.">
        <title>Genome sequence of Thalassospira xiamenensis type strain M-5.</title>
        <authorList>
            <person name="Lai Q."/>
            <person name="Shao Z."/>
        </authorList>
    </citation>
    <scope>NUCLEOTIDE SEQUENCE [LARGE SCALE GENOMIC DNA]</scope>
    <source>
        <strain evidence="11 12">M-5</strain>
    </source>
</reference>
<evidence type="ECO:0000256" key="7">
    <source>
        <dbReference type="SAM" id="SignalP"/>
    </source>
</evidence>
<dbReference type="Gene3D" id="1.10.287.950">
    <property type="entry name" value="Methyl-accepting chemotaxis protein"/>
    <property type="match status" value="1"/>
</dbReference>
<feature type="domain" description="T-SNARE coiled-coil homology" evidence="9">
    <location>
        <begin position="594"/>
        <end position="656"/>
    </location>
</feature>
<evidence type="ECO:0000259" key="10">
    <source>
        <dbReference type="PROSITE" id="PS50885"/>
    </source>
</evidence>
<dbReference type="Proteomes" id="UP000007127">
    <property type="component" value="Chromosome"/>
</dbReference>
<evidence type="ECO:0000256" key="6">
    <source>
        <dbReference type="SAM" id="Phobius"/>
    </source>
</evidence>
<dbReference type="InterPro" id="IPR000727">
    <property type="entry name" value="T_SNARE_dom"/>
</dbReference>
<keyword evidence="6" id="KW-0472">Membrane</keyword>
<keyword evidence="7" id="KW-0732">Signal</keyword>
<evidence type="ECO:0000313" key="12">
    <source>
        <dbReference type="Proteomes" id="UP000007127"/>
    </source>
</evidence>
<dbReference type="CDD" id="cd12912">
    <property type="entry name" value="PDC2_MCP_like"/>
    <property type="match status" value="1"/>
</dbReference>
<feature type="chain" id="PRO_5044492426" evidence="7">
    <location>
        <begin position="22"/>
        <end position="699"/>
    </location>
</feature>
<dbReference type="Pfam" id="PF00672">
    <property type="entry name" value="HAMP"/>
    <property type="match status" value="1"/>
</dbReference>
<name>A0AB72U9H3_9PROT</name>
<dbReference type="PROSITE" id="PS50111">
    <property type="entry name" value="CHEMOTAXIS_TRANSDUC_2"/>
    <property type="match status" value="1"/>
</dbReference>
<comment type="subcellular location">
    <subcellularLocation>
        <location evidence="1">Cell inner membrane</location>
        <topology evidence="1">Multi-pass membrane protein</topology>
    </subcellularLocation>
</comment>
<keyword evidence="6" id="KW-0812">Transmembrane</keyword>
<dbReference type="Gene3D" id="6.10.340.10">
    <property type="match status" value="1"/>
</dbReference>
<evidence type="ECO:0000259" key="9">
    <source>
        <dbReference type="PROSITE" id="PS50192"/>
    </source>
</evidence>
<keyword evidence="3 5" id="KW-0807">Transducer</keyword>
<accession>A0AB72U9H3</accession>
<keyword evidence="6" id="KW-1133">Transmembrane helix</keyword>
<dbReference type="PRINTS" id="PR00260">
    <property type="entry name" value="CHEMTRNSDUCR"/>
</dbReference>
<dbReference type="SMART" id="SM00283">
    <property type="entry name" value="MA"/>
    <property type="match status" value="1"/>
</dbReference>
<evidence type="ECO:0000256" key="1">
    <source>
        <dbReference type="ARBA" id="ARBA00004429"/>
    </source>
</evidence>
<dbReference type="EMBL" id="CP004388">
    <property type="protein sequence ID" value="AJD50834.1"/>
    <property type="molecule type" value="Genomic_DNA"/>
</dbReference>
<organism evidence="11 12">
    <name type="scientific">Thalassospira xiamenensis M-5 = DSM 17429</name>
    <dbReference type="NCBI Taxonomy" id="1123366"/>
    <lineage>
        <taxon>Bacteria</taxon>
        <taxon>Pseudomonadati</taxon>
        <taxon>Pseudomonadota</taxon>
        <taxon>Alphaproteobacteria</taxon>
        <taxon>Rhodospirillales</taxon>
        <taxon>Thalassospiraceae</taxon>
        <taxon>Thalassospira</taxon>
    </lineage>
</organism>
<comment type="similarity">
    <text evidence="4">Belongs to the methyl-accepting chemotaxis (MCP) protein family.</text>
</comment>
<gene>
    <name evidence="11" type="ORF">TH3_03550</name>
</gene>
<dbReference type="GO" id="GO:0006935">
    <property type="term" value="P:chemotaxis"/>
    <property type="evidence" value="ECO:0007669"/>
    <property type="project" value="InterPro"/>
</dbReference>
<dbReference type="GO" id="GO:0007165">
    <property type="term" value="P:signal transduction"/>
    <property type="evidence" value="ECO:0007669"/>
    <property type="project" value="UniProtKB-KW"/>
</dbReference>
<dbReference type="PANTHER" id="PTHR32089">
    <property type="entry name" value="METHYL-ACCEPTING CHEMOTAXIS PROTEIN MCPB"/>
    <property type="match status" value="1"/>
</dbReference>
<evidence type="ECO:0000313" key="11">
    <source>
        <dbReference type="EMBL" id="AJD50834.1"/>
    </source>
</evidence>
<dbReference type="GO" id="GO:0004888">
    <property type="term" value="F:transmembrane signaling receptor activity"/>
    <property type="evidence" value="ECO:0007669"/>
    <property type="project" value="InterPro"/>
</dbReference>